<reference evidence="2 3" key="1">
    <citation type="journal article" date="2012" name="Nucleic Acids Res.">
        <title>Sequencing of the smallest Apicomplexan genome from the human pathogen Babesia microti.</title>
        <authorList>
            <person name="Cornillot E."/>
            <person name="Hadj-Kaddour K."/>
            <person name="Dassouli A."/>
            <person name="Noel B."/>
            <person name="Ranwez V."/>
            <person name="Vacherie B."/>
            <person name="Augagneur Y."/>
            <person name="Bres V."/>
            <person name="Duclos A."/>
            <person name="Randazzo S."/>
            <person name="Carcy B."/>
            <person name="Debierre-Grockiego F."/>
            <person name="Delbecq S."/>
            <person name="Moubri-Menage K."/>
            <person name="Shams-Eldin H."/>
            <person name="Usmani-Brown S."/>
            <person name="Bringaud F."/>
            <person name="Wincker P."/>
            <person name="Vivares C.P."/>
            <person name="Schwarz R.T."/>
            <person name="Schetters T.P."/>
            <person name="Krause P.J."/>
            <person name="Gorenflot A."/>
            <person name="Berry V."/>
            <person name="Barbe V."/>
            <person name="Ben Mamoun C."/>
        </authorList>
    </citation>
    <scope>NUCLEOTIDE SEQUENCE [LARGE SCALE GENOMIC DNA]</scope>
    <source>
        <strain evidence="2 3">RI</strain>
    </source>
</reference>
<sequence>MGDTYENIESLVRDPTPCVLFLTEDKNKQSLINSFRQASVDKSGSNFARLQYVTLADIPDFTGLTIDYIGPKLINGDSFLTYPGSIVIYIDITSVEHYENYDYLPNIENNVSYFAKDLTPFINNQTKVILMLNFDTNSTNPNVNSAAIKNFSICTIEHILCFCNEDLDKNIKKAEDLCYTLNNTFCERHIRHLKKLKLSDSDFFKNNPGISTQECNKWESLRHSYIAYIHELLRDGKNSLKNYDIAWNLIKYNDGVGHIYTENYNDDDNFHKTDSIDIINTVNPSLFIISEEYYDILAIELIRLVILVKESRSNDNFGSLLRKIVQQYYQLVTNNKSVNIYTNTNYLYRFARLHYFISEKLSGLENVLELRLEFFKFKPYHMFTAGKYTYMLHKLIKSKNSDNDNSINISYEYGVNILKKAFSEFSNVGWNAHCYITLVLLFKFYMLGNYADSAESAFNKIYQNQLFNYYNRANYNQIGIHTKNICTDCMWKNEWHLNDDILSFGKRIISNEIGWICTALKSINGDPEAVKKVKDGVASAKILKFIPLQINIPGRATLYLSEEIILLAFKLNVACGFYCCSGQIKYHLEDGHNTCSFTFEPMATDTNNKQLHQLLVGLLEAKNNLDMEMKPMELNTSEYYLFLTPFDHLNATILSKSTQLAFNISTTDNDSNNLTLFNASVPLVVQEFTCHPVLIRSIGWPRKSLKYELPYSKRKNSVIRTSVKVKQLTSYWIDRFAPIMLEFDVYNFTVSHKDIKITMSNCDVTAVPLFSEDKPNGTSADINNNITNDMGDNSVKSSLIKHFKYQLNVIHHCNTDKIYNLQIQVSNFDILTTKIQLEYTNGIIFTYKKETIVSDAIGVGDFVNYSVKTTNLTKDTLNVVKLIYDDQKVIAPGELGIIDNLLSNESCVILLNDHISLDTVPQEIKILFHVNNFSVDGNTAPIEWIATAKLRDDSKYGGPQDLEVRCASDSIARIGTEFNYEAQIKNNTANTQELQLKLNCMDSGGMELLVSGPTVHNMILLPYDSKVICWKMVSTVLGHIKLPNVIIEKKRWIHTGDDQPMESALTHICILPNNA</sequence>
<evidence type="ECO:0000313" key="3">
    <source>
        <dbReference type="Proteomes" id="UP000002899"/>
    </source>
</evidence>
<dbReference type="GO" id="GO:0016020">
    <property type="term" value="C:membrane"/>
    <property type="evidence" value="ECO:0007669"/>
    <property type="project" value="InterPro"/>
</dbReference>
<dbReference type="InterPro" id="IPR002126">
    <property type="entry name" value="Cadherin-like_dom"/>
</dbReference>
<dbReference type="GO" id="GO:0005509">
    <property type="term" value="F:calcium ion binding"/>
    <property type="evidence" value="ECO:0007669"/>
    <property type="project" value="InterPro"/>
</dbReference>
<proteinExistence type="predicted"/>
<evidence type="ECO:0000313" key="2">
    <source>
        <dbReference type="EMBL" id="SIO73345.1"/>
    </source>
</evidence>
<dbReference type="VEuPathDB" id="PiroplasmaDB:BMR1_01G01985"/>
<dbReference type="PROSITE" id="PS50268">
    <property type="entry name" value="CADHERIN_2"/>
    <property type="match status" value="1"/>
</dbReference>
<feature type="domain" description="Cadherin" evidence="1">
    <location>
        <begin position="581"/>
        <end position="684"/>
    </location>
</feature>
<keyword evidence="3" id="KW-1185">Reference proteome</keyword>
<dbReference type="Proteomes" id="UP000002899">
    <property type="component" value="Chromosome I"/>
</dbReference>
<dbReference type="GeneID" id="24423469"/>
<dbReference type="EMBL" id="FO082871">
    <property type="protein sequence ID" value="SIO73345.1"/>
    <property type="molecule type" value="Genomic_DNA"/>
</dbReference>
<name>A0A1N6LWU8_BABMR</name>
<gene>
    <name evidence="2" type="ORF">BMR1_01G01985</name>
</gene>
<protein>
    <recommendedName>
        <fullName evidence="1">Cadherin domain-containing protein</fullName>
    </recommendedName>
</protein>
<organism evidence="2 3">
    <name type="scientific">Babesia microti (strain RI)</name>
    <dbReference type="NCBI Taxonomy" id="1133968"/>
    <lineage>
        <taxon>Eukaryota</taxon>
        <taxon>Sar</taxon>
        <taxon>Alveolata</taxon>
        <taxon>Apicomplexa</taxon>
        <taxon>Aconoidasida</taxon>
        <taxon>Piroplasmida</taxon>
        <taxon>Babesiidae</taxon>
        <taxon>Babesia</taxon>
    </lineage>
</organism>
<evidence type="ECO:0000259" key="1">
    <source>
        <dbReference type="PROSITE" id="PS50268"/>
    </source>
</evidence>
<dbReference type="KEGG" id="bmic:BMR1_01G01985"/>
<dbReference type="RefSeq" id="XP_021337447.1">
    <property type="nucleotide sequence ID" value="XM_021482851.1"/>
</dbReference>
<dbReference type="GO" id="GO:0007156">
    <property type="term" value="P:homophilic cell adhesion via plasma membrane adhesion molecules"/>
    <property type="evidence" value="ECO:0007669"/>
    <property type="project" value="InterPro"/>
</dbReference>
<reference evidence="2 3" key="3">
    <citation type="journal article" date="2016" name="Sci. Rep.">
        <title>Genome-wide diversity and gene expression profiling of Babesia microti isolates identify polymorphic genes that mediate host-pathogen interactions.</title>
        <authorList>
            <person name="Silva J.C."/>
            <person name="Cornillot E."/>
            <person name="McCracken C."/>
            <person name="Usmani-Brown S."/>
            <person name="Dwivedi A."/>
            <person name="Ifeonu O.O."/>
            <person name="Crabtree J."/>
            <person name="Gotia H.T."/>
            <person name="Virji A.Z."/>
            <person name="Reynes C."/>
            <person name="Colinge J."/>
            <person name="Kumar V."/>
            <person name="Lawres L."/>
            <person name="Pazzi J.E."/>
            <person name="Pablo J.V."/>
            <person name="Hung C."/>
            <person name="Brancato J."/>
            <person name="Kumari P."/>
            <person name="Orvis J."/>
            <person name="Tretina K."/>
            <person name="Chibucos M."/>
            <person name="Ott S."/>
            <person name="Sadzewicz L."/>
            <person name="Sengamalay N."/>
            <person name="Shetty A.C."/>
            <person name="Su Q."/>
            <person name="Tallon L."/>
            <person name="Fraser C.M."/>
            <person name="Frutos R."/>
            <person name="Molina D.M."/>
            <person name="Krause P.J."/>
            <person name="Ben Mamoun C."/>
        </authorList>
    </citation>
    <scope>NUCLEOTIDE SEQUENCE [LARGE SCALE GENOMIC DNA]</scope>
    <source>
        <strain evidence="2 3">RI</strain>
    </source>
</reference>
<reference evidence="2 3" key="2">
    <citation type="journal article" date="2013" name="PLoS ONE">
        <title>Whole genome mapping and re-organization of the nuclear and mitochondrial genomes of Babesia microti isolates.</title>
        <authorList>
            <person name="Cornillot E."/>
            <person name="Dassouli A."/>
            <person name="Garg A."/>
            <person name="Pachikara N."/>
            <person name="Randazzo S."/>
            <person name="Depoix D."/>
            <person name="Carcy B."/>
            <person name="Delbecq S."/>
            <person name="Frutos R."/>
            <person name="Silva J.C."/>
            <person name="Sutton R."/>
            <person name="Krause P.J."/>
            <person name="Mamoun C.B."/>
        </authorList>
    </citation>
    <scope>NUCLEOTIDE SEQUENCE [LARGE SCALE GENOMIC DNA]</scope>
    <source>
        <strain evidence="2 3">RI</strain>
    </source>
</reference>
<dbReference type="AlphaFoldDB" id="A0A1N6LWU8"/>
<accession>A0A1N6LWU8</accession>